<comment type="caution">
    <text evidence="2">The sequence shown here is derived from an EMBL/GenBank/DDBJ whole genome shotgun (WGS) entry which is preliminary data.</text>
</comment>
<feature type="transmembrane region" description="Helical" evidence="1">
    <location>
        <begin position="38"/>
        <end position="56"/>
    </location>
</feature>
<keyword evidence="1" id="KW-0812">Transmembrane</keyword>
<evidence type="ECO:0000313" key="2">
    <source>
        <dbReference type="EMBL" id="KCZ88879.1"/>
    </source>
</evidence>
<keyword evidence="3" id="KW-1185">Reference proteome</keyword>
<keyword evidence="1" id="KW-1133">Transmembrane helix</keyword>
<dbReference type="PATRIC" id="fig|1280950.3.peg.3056"/>
<proteinExistence type="predicted"/>
<sequence length="120" mass="12085">MAYASGVQVSGLAGVVGAAVGGYIGFTQAADVSNLSPITGALVLGGVGLVAGSAGAFLLKSLMQFVIYVILIAVLAYFFQTQIEQMTGINPVEATLSFLTDLGIPVGRIPGADDAVTHPN</sequence>
<accession>A0A059FE32</accession>
<feature type="transmembrane region" description="Helical" evidence="1">
    <location>
        <begin position="6"/>
        <end position="26"/>
    </location>
</feature>
<dbReference type="OrthoDB" id="7619831at2"/>
<dbReference type="RefSeq" id="WP_035618597.1">
    <property type="nucleotide sequence ID" value="NZ_ARYK01000009.1"/>
</dbReference>
<name>A0A059FE32_9PROT</name>
<evidence type="ECO:0000256" key="1">
    <source>
        <dbReference type="SAM" id="Phobius"/>
    </source>
</evidence>
<reference evidence="2 3" key="1">
    <citation type="journal article" date="2014" name="Antonie Van Leeuwenhoek">
        <title>Hyphomonas beringensis sp. nov. and Hyphomonas chukchiensis sp. nov., isolated from surface seawater of the Bering Sea and Chukchi Sea.</title>
        <authorList>
            <person name="Li C."/>
            <person name="Lai Q."/>
            <person name="Li G."/>
            <person name="Dong C."/>
            <person name="Wang J."/>
            <person name="Liao Y."/>
            <person name="Shao Z."/>
        </authorList>
    </citation>
    <scope>NUCLEOTIDE SEQUENCE [LARGE SCALE GENOMIC DNA]</scope>
    <source>
        <strain evidence="2 3">MHS-2</strain>
    </source>
</reference>
<dbReference type="Proteomes" id="UP000025171">
    <property type="component" value="Unassembled WGS sequence"/>
</dbReference>
<keyword evidence="1" id="KW-0472">Membrane</keyword>
<protein>
    <submittedName>
        <fullName evidence="2">Uncharacterized protein</fullName>
    </submittedName>
</protein>
<gene>
    <name evidence="2" type="ORF">HJO_15219</name>
</gene>
<dbReference type="AlphaFoldDB" id="A0A059FE32"/>
<organism evidence="2 3">
    <name type="scientific">Hyphomonas johnsonii MHS-2</name>
    <dbReference type="NCBI Taxonomy" id="1280950"/>
    <lineage>
        <taxon>Bacteria</taxon>
        <taxon>Pseudomonadati</taxon>
        <taxon>Pseudomonadota</taxon>
        <taxon>Alphaproteobacteria</taxon>
        <taxon>Hyphomonadales</taxon>
        <taxon>Hyphomonadaceae</taxon>
        <taxon>Hyphomonas</taxon>
    </lineage>
</organism>
<feature type="transmembrane region" description="Helical" evidence="1">
    <location>
        <begin position="62"/>
        <end position="79"/>
    </location>
</feature>
<dbReference type="EMBL" id="ARYK01000009">
    <property type="protein sequence ID" value="KCZ88879.1"/>
    <property type="molecule type" value="Genomic_DNA"/>
</dbReference>
<evidence type="ECO:0000313" key="3">
    <source>
        <dbReference type="Proteomes" id="UP000025171"/>
    </source>
</evidence>